<reference evidence="1 8" key="4">
    <citation type="submission" date="2017-10" db="EMBL/GenBank/DDBJ databases">
        <title>Clinical isolate obtained from a human patient with meningeal tuberculosis in michoacan, Mexico.</title>
        <authorList>
            <person name="Guillen-Nepita A.L."/>
            <person name="Negrete-Paz A.M."/>
            <person name="Vazquez-Marrufo G."/>
            <person name="Cruz-Hernandez A."/>
            <person name="Fresia P."/>
            <person name="Naya H."/>
            <person name="Vazquez-Garciduenas M.S."/>
        </authorList>
    </citation>
    <scope>NUCLEOTIDE SEQUENCE [LARGE SCALE GENOMIC DNA]</scope>
    <source>
        <strain evidence="8">Beijing/MYC004</strain>
        <strain evidence="1">MYC004</strain>
    </source>
</reference>
<reference evidence="4" key="3">
    <citation type="submission" date="2015-03" db="EMBL/GenBank/DDBJ databases">
        <authorList>
            <consortium name="Pathogen Informatics"/>
            <person name="Murphy D."/>
        </authorList>
    </citation>
    <scope>NUCLEOTIDE SEQUENCE</scope>
    <source>
        <strain evidence="4">N09902308</strain>
    </source>
</reference>
<reference evidence="3" key="2">
    <citation type="submission" date="2015-03" db="EMBL/GenBank/DDBJ databases">
        <authorList>
            <person name="Murphy D."/>
        </authorList>
    </citation>
    <scope>NUCLEOTIDE SEQUENCE [LARGE SCALE GENOMIC DNA]</scope>
    <source>
        <strain evidence="3">K00500041</strain>
    </source>
</reference>
<evidence type="ECO:0000313" key="1">
    <source>
        <dbReference type="EMBL" id="AUS52541.1"/>
    </source>
</evidence>
<dbReference type="EMBL" id="CP024614">
    <property type="protein sequence ID" value="AUS52541.1"/>
    <property type="molecule type" value="Genomic_DNA"/>
</dbReference>
<evidence type="ECO:0000313" key="5">
    <source>
        <dbReference type="Proteomes" id="UP000038802"/>
    </source>
</evidence>
<dbReference type="EMBL" id="CSBK01004322">
    <property type="protein sequence ID" value="CPB78041.1"/>
    <property type="molecule type" value="Genomic_DNA"/>
</dbReference>
<sequence length="36" mass="3833">MGRLRKASLTPDPHTIPIGLFDTAGNLAKLSSIARL</sequence>
<evidence type="ECO:0000313" key="7">
    <source>
        <dbReference type="Proteomes" id="UP000044938"/>
    </source>
</evidence>
<evidence type="ECO:0000313" key="8">
    <source>
        <dbReference type="Proteomes" id="UP000236349"/>
    </source>
</evidence>
<dbReference type="Proteomes" id="UP000044938">
    <property type="component" value="Unassembled WGS sequence"/>
</dbReference>
<dbReference type="EMBL" id="CSAE01000588">
    <property type="protein sequence ID" value="COW58212.1"/>
    <property type="molecule type" value="Genomic_DNA"/>
</dbReference>
<reference evidence="5 6" key="1">
    <citation type="submission" date="2015-03" db="EMBL/GenBank/DDBJ databases">
        <authorList>
            <consortium name="Pathogen Informatics"/>
        </authorList>
    </citation>
    <scope>NUCLEOTIDE SEQUENCE [LARGE SCALE GENOMIC DNA]</scope>
    <source>
        <strain evidence="5">K00500041</strain>
        <strain evidence="2 7">M09401471</strain>
        <strain evidence="6">N09902308</strain>
    </source>
</reference>
<dbReference type="Proteomes" id="UP000038802">
    <property type="component" value="Unassembled WGS sequence"/>
</dbReference>
<evidence type="ECO:0000313" key="3">
    <source>
        <dbReference type="EMBL" id="COW58212.1"/>
    </source>
</evidence>
<dbReference type="Proteomes" id="UP000236349">
    <property type="component" value="Chromosome"/>
</dbReference>
<dbReference type="Proteomes" id="UP000039021">
    <property type="component" value="Unassembled WGS sequence"/>
</dbReference>
<name>A0A0T9AWS7_MYCTX</name>
<evidence type="ECO:0000313" key="6">
    <source>
        <dbReference type="Proteomes" id="UP000039021"/>
    </source>
</evidence>
<dbReference type="EMBL" id="CSAJ01000309">
    <property type="protein sequence ID" value="COW34662.1"/>
    <property type="molecule type" value="Genomic_DNA"/>
</dbReference>
<evidence type="ECO:0000313" key="2">
    <source>
        <dbReference type="EMBL" id="COW34662.1"/>
    </source>
</evidence>
<evidence type="ECO:0000313" key="4">
    <source>
        <dbReference type="EMBL" id="CPB78041.1"/>
    </source>
</evidence>
<proteinExistence type="predicted"/>
<organism evidence="3 5">
    <name type="scientific">Mycobacterium tuberculosis</name>
    <dbReference type="NCBI Taxonomy" id="1773"/>
    <lineage>
        <taxon>Bacteria</taxon>
        <taxon>Bacillati</taxon>
        <taxon>Actinomycetota</taxon>
        <taxon>Actinomycetes</taxon>
        <taxon>Mycobacteriales</taxon>
        <taxon>Mycobacteriaceae</taxon>
        <taxon>Mycobacterium</taxon>
        <taxon>Mycobacterium tuberculosis complex</taxon>
    </lineage>
</organism>
<accession>A0A0T9AWS7</accession>
<dbReference type="AlphaFoldDB" id="A0A0T9AWS7"/>
<gene>
    <name evidence="1" type="ORF">CAB90_03729</name>
    <name evidence="3" type="ORF">ERS007703_03885</name>
    <name evidence="2" type="ORF">ERS007720_02421</name>
    <name evidence="4" type="ORF">ERS007739_05414</name>
</gene>
<protein>
    <submittedName>
        <fullName evidence="3">Uncharacterized protein</fullName>
    </submittedName>
</protein>